<evidence type="ECO:0000256" key="5">
    <source>
        <dbReference type="ARBA" id="ARBA00007947"/>
    </source>
</evidence>
<feature type="binding site" evidence="20">
    <location>
        <position position="440"/>
    </location>
    <ligand>
        <name>acetyl-CoA</name>
        <dbReference type="ChEBI" id="CHEBI:57288"/>
    </ligand>
</feature>
<evidence type="ECO:0000256" key="6">
    <source>
        <dbReference type="ARBA" id="ARBA00022490"/>
    </source>
</evidence>
<evidence type="ECO:0000256" key="17">
    <source>
        <dbReference type="ARBA" id="ARBA00048247"/>
    </source>
</evidence>
<dbReference type="GO" id="GO:0000287">
    <property type="term" value="F:magnesium ion binding"/>
    <property type="evidence" value="ECO:0007669"/>
    <property type="project" value="UniProtKB-UniRule"/>
</dbReference>
<dbReference type="EMBL" id="BJXW01000013">
    <property type="protein sequence ID" value="GEN31276.1"/>
    <property type="molecule type" value="Genomic_DNA"/>
</dbReference>
<dbReference type="SUPFAM" id="SSF51161">
    <property type="entry name" value="Trimeric LpxA-like enzymes"/>
    <property type="match status" value="1"/>
</dbReference>
<dbReference type="InterPro" id="IPR029044">
    <property type="entry name" value="Nucleotide-diphossugar_trans"/>
</dbReference>
<dbReference type="InterPro" id="IPR018357">
    <property type="entry name" value="Hexapep_transf_CS"/>
</dbReference>
<dbReference type="EC" id="2.3.1.157" evidence="20"/>
<accession>A0A511UXB2</accession>
<dbReference type="HAMAP" id="MF_01631">
    <property type="entry name" value="GlmU"/>
    <property type="match status" value="1"/>
</dbReference>
<evidence type="ECO:0000256" key="4">
    <source>
        <dbReference type="ARBA" id="ARBA00007707"/>
    </source>
</evidence>
<comment type="caution">
    <text evidence="22">The sequence shown here is derived from an EMBL/GenBank/DDBJ whole genome shotgun (WGS) entry which is preliminary data.</text>
</comment>
<dbReference type="OrthoDB" id="9775031at2"/>
<evidence type="ECO:0000256" key="2">
    <source>
        <dbReference type="ARBA" id="ARBA00005166"/>
    </source>
</evidence>
<keyword evidence="15 20" id="KW-0012">Acyltransferase</keyword>
<comment type="caution">
    <text evidence="20">Lacks conserved residue(s) required for the propagation of feature annotation.</text>
</comment>
<comment type="cofactor">
    <cofactor evidence="20">
        <name>Mg(2+)</name>
        <dbReference type="ChEBI" id="CHEBI:18420"/>
    </cofactor>
    <text evidence="20">Binds 1 Mg(2+) ion per subunit.</text>
</comment>
<dbReference type="SUPFAM" id="SSF53448">
    <property type="entry name" value="Nucleotide-diphospho-sugar transferases"/>
    <property type="match status" value="1"/>
</dbReference>
<dbReference type="Proteomes" id="UP000321491">
    <property type="component" value="Unassembled WGS sequence"/>
</dbReference>
<sequence>MTKRYAVILAAGQGTRMKSSLYKVLHPVLGRPMVQHVIDNIKSIDVDQIVTIVGHGSDSVMAYIGNDSEYVLQEEQLGTGHAVIQAEKLLGDKEGTTLVVCGDTPLIRQETFEQLLEYHEKEGAQATILTSRAEDPTGYGRVIRHPEKGVERIVEHKDASEEERLVDEINTGTYCFDNKTLFKALKQISNDNAQGEYYLTDVIEIIKKDAGKIAAYLTPDFDETLGVNDRVALQEAERILKERINRKHLLNGVTIIDPLTTYIHPDVKIEQDAIIHPGSIIKGKSIIKKHAEIGPYTEIVNCTVGEHTIIKQSVARDSVIGSGVQIGPYAHIRPETNVEDEAKIGNFVELKKATIGKHSKVSHLSYLGDASVGDHVNVGCGTITVNYDGKRKHVTTIEDDAFVGCNSNLIAPVTIGKRAYVAAGSTITDDVPAEALSIARSRQTNKEGYVNQLKSRKK</sequence>
<keyword evidence="13 20" id="KW-0573">Peptidoglycan synthesis</keyword>
<dbReference type="InterPro" id="IPR005835">
    <property type="entry name" value="NTP_transferase_dom"/>
</dbReference>
<dbReference type="GO" id="GO:0005737">
    <property type="term" value="C:cytoplasm"/>
    <property type="evidence" value="ECO:0007669"/>
    <property type="project" value="UniProtKB-SubCell"/>
</dbReference>
<keyword evidence="23" id="KW-1185">Reference proteome</keyword>
<feature type="binding site" evidence="20">
    <location>
        <position position="228"/>
    </location>
    <ligand>
        <name>Mg(2+)</name>
        <dbReference type="ChEBI" id="CHEBI:18420"/>
    </ligand>
</feature>
<feature type="binding site" evidence="20">
    <location>
        <position position="170"/>
    </location>
    <ligand>
        <name>UDP-N-acetyl-alpha-D-glucosamine</name>
        <dbReference type="ChEBI" id="CHEBI:57705"/>
    </ligand>
</feature>
<evidence type="ECO:0000313" key="23">
    <source>
        <dbReference type="Proteomes" id="UP000321491"/>
    </source>
</evidence>
<dbReference type="GO" id="GO:0019134">
    <property type="term" value="F:glucosamine-1-phosphate N-acetyltransferase activity"/>
    <property type="evidence" value="ECO:0007669"/>
    <property type="project" value="UniProtKB-UniRule"/>
</dbReference>
<feature type="region of interest" description="Pyrophosphorylase" evidence="20">
    <location>
        <begin position="1"/>
        <end position="230"/>
    </location>
</feature>
<feature type="binding site" evidence="20">
    <location>
        <position position="228"/>
    </location>
    <ligand>
        <name>UDP-N-acetyl-alpha-D-glucosamine</name>
        <dbReference type="ChEBI" id="CHEBI:57705"/>
    </ligand>
</feature>
<feature type="binding site" evidence="20">
    <location>
        <position position="366"/>
    </location>
    <ligand>
        <name>UDP-N-acetyl-alpha-D-glucosamine</name>
        <dbReference type="ChEBI" id="CHEBI:57705"/>
    </ligand>
</feature>
<proteinExistence type="inferred from homology"/>
<dbReference type="GO" id="GO:0016020">
    <property type="term" value="C:membrane"/>
    <property type="evidence" value="ECO:0007669"/>
    <property type="project" value="GOC"/>
</dbReference>
<dbReference type="GO" id="GO:0009245">
    <property type="term" value="P:lipid A biosynthetic process"/>
    <property type="evidence" value="ECO:0007669"/>
    <property type="project" value="UniProtKB-UniRule"/>
</dbReference>
<feature type="binding site" evidence="20">
    <location>
        <position position="73"/>
    </location>
    <ligand>
        <name>UDP-N-acetyl-alpha-D-glucosamine</name>
        <dbReference type="ChEBI" id="CHEBI:57705"/>
    </ligand>
</feature>
<gene>
    <name evidence="20 22" type="primary">glmU</name>
    <name evidence="22" type="ORF">CQU01_15140</name>
</gene>
<dbReference type="CDD" id="cd03353">
    <property type="entry name" value="LbH_GlmU_C"/>
    <property type="match status" value="1"/>
</dbReference>
<feature type="binding site" evidence="20">
    <location>
        <position position="377"/>
    </location>
    <ligand>
        <name>UDP-N-acetyl-alpha-D-glucosamine</name>
        <dbReference type="ChEBI" id="CHEBI:57705"/>
    </ligand>
</feature>
<dbReference type="InterPro" id="IPR001451">
    <property type="entry name" value="Hexapep"/>
</dbReference>
<dbReference type="PANTHER" id="PTHR43584">
    <property type="entry name" value="NUCLEOTIDYL TRANSFERASE"/>
    <property type="match status" value="1"/>
</dbReference>
<evidence type="ECO:0000256" key="19">
    <source>
        <dbReference type="ARBA" id="ARBA00049628"/>
    </source>
</evidence>
<dbReference type="GO" id="GO:0009252">
    <property type="term" value="P:peptidoglycan biosynthetic process"/>
    <property type="evidence" value="ECO:0007669"/>
    <property type="project" value="UniProtKB-UniRule"/>
</dbReference>
<dbReference type="GO" id="GO:0003977">
    <property type="term" value="F:UDP-N-acetylglucosamine diphosphorylase activity"/>
    <property type="evidence" value="ECO:0007669"/>
    <property type="project" value="UniProtKB-UniRule"/>
</dbReference>
<reference evidence="22 23" key="1">
    <citation type="submission" date="2019-07" db="EMBL/GenBank/DDBJ databases">
        <title>Whole genome shotgun sequence of Cerasibacillus quisquiliarum NBRC 102429.</title>
        <authorList>
            <person name="Hosoyama A."/>
            <person name="Uohara A."/>
            <person name="Ohji S."/>
            <person name="Ichikawa N."/>
        </authorList>
    </citation>
    <scope>NUCLEOTIDE SEQUENCE [LARGE SCALE GENOMIC DNA]</scope>
    <source>
        <strain evidence="22 23">NBRC 102429</strain>
    </source>
</reference>
<dbReference type="CDD" id="cd02540">
    <property type="entry name" value="GT2_GlmU_N_bac"/>
    <property type="match status" value="1"/>
</dbReference>
<dbReference type="PROSITE" id="PS00101">
    <property type="entry name" value="HEXAPEP_TRANSFERASES"/>
    <property type="match status" value="1"/>
</dbReference>
<comment type="pathway">
    <text evidence="3 20">Nucleotide-sugar biosynthesis; UDP-N-acetyl-alpha-D-glucosamine biosynthesis; UDP-N-acetyl-alpha-D-glucosamine from N-acetyl-alpha-D-glucosamine 1-phosphate: step 1/1.</text>
</comment>
<dbReference type="EC" id="2.7.7.23" evidence="20"/>
<feature type="region of interest" description="N-acetyltransferase" evidence="20">
    <location>
        <begin position="252"/>
        <end position="458"/>
    </location>
</feature>
<evidence type="ECO:0000256" key="15">
    <source>
        <dbReference type="ARBA" id="ARBA00023315"/>
    </source>
</evidence>
<dbReference type="UniPathway" id="UPA00973"/>
<dbReference type="InterPro" id="IPR038009">
    <property type="entry name" value="GlmU_C_LbH"/>
</dbReference>
<evidence type="ECO:0000256" key="8">
    <source>
        <dbReference type="ARBA" id="ARBA00022695"/>
    </source>
</evidence>
<evidence type="ECO:0000256" key="3">
    <source>
        <dbReference type="ARBA" id="ARBA00005208"/>
    </source>
</evidence>
<evidence type="ECO:0000256" key="12">
    <source>
        <dbReference type="ARBA" id="ARBA00022960"/>
    </source>
</evidence>
<feature type="binding site" evidence="20">
    <location>
        <position position="155"/>
    </location>
    <ligand>
        <name>UDP-N-acetyl-alpha-D-glucosamine</name>
        <dbReference type="ChEBI" id="CHEBI:57705"/>
    </ligand>
</feature>
<feature type="binding site" evidence="20">
    <location>
        <position position="140"/>
    </location>
    <ligand>
        <name>UDP-N-acetyl-alpha-D-glucosamine</name>
        <dbReference type="ChEBI" id="CHEBI:57705"/>
    </ligand>
</feature>
<evidence type="ECO:0000313" key="22">
    <source>
        <dbReference type="EMBL" id="GEN31276.1"/>
    </source>
</evidence>
<evidence type="ECO:0000256" key="14">
    <source>
        <dbReference type="ARBA" id="ARBA00023268"/>
    </source>
</evidence>
<feature type="active site" description="Proton acceptor" evidence="20">
    <location>
        <position position="363"/>
    </location>
</feature>
<feature type="binding site" evidence="20">
    <location>
        <position position="351"/>
    </location>
    <ligand>
        <name>UDP-N-acetyl-alpha-D-glucosamine</name>
        <dbReference type="ChEBI" id="CHEBI:57705"/>
    </ligand>
</feature>
<evidence type="ECO:0000256" key="11">
    <source>
        <dbReference type="ARBA" id="ARBA00022842"/>
    </source>
</evidence>
<keyword evidence="8 20" id="KW-0548">Nucleotidyltransferase</keyword>
<evidence type="ECO:0000259" key="21">
    <source>
        <dbReference type="Pfam" id="PF00483"/>
    </source>
</evidence>
<feature type="binding site" evidence="20">
    <location>
        <begin position="386"/>
        <end position="387"/>
    </location>
    <ligand>
        <name>acetyl-CoA</name>
        <dbReference type="ChEBI" id="CHEBI:57288"/>
    </ligand>
</feature>
<keyword evidence="9 20" id="KW-0479">Metal-binding</keyword>
<feature type="region of interest" description="Linker" evidence="20">
    <location>
        <begin position="231"/>
        <end position="251"/>
    </location>
</feature>
<feature type="domain" description="Nucleotidyl transferase" evidence="21">
    <location>
        <begin position="6"/>
        <end position="210"/>
    </location>
</feature>
<dbReference type="NCBIfam" id="TIGR01173">
    <property type="entry name" value="glmU"/>
    <property type="match status" value="1"/>
</dbReference>
<keyword evidence="10 20" id="KW-0677">Repeat</keyword>
<evidence type="ECO:0000256" key="10">
    <source>
        <dbReference type="ARBA" id="ARBA00022737"/>
    </source>
</evidence>
<feature type="binding site" evidence="20">
    <location>
        <position position="23"/>
    </location>
    <ligand>
        <name>UDP-N-acetyl-alpha-D-glucosamine</name>
        <dbReference type="ChEBI" id="CHEBI:57705"/>
    </ligand>
</feature>
<comment type="similarity">
    <text evidence="4 20">In the C-terminal section; belongs to the transferase hexapeptide repeat family.</text>
</comment>
<organism evidence="22 23">
    <name type="scientific">Cerasibacillus quisquiliarum</name>
    <dbReference type="NCBI Taxonomy" id="227865"/>
    <lineage>
        <taxon>Bacteria</taxon>
        <taxon>Bacillati</taxon>
        <taxon>Bacillota</taxon>
        <taxon>Bacilli</taxon>
        <taxon>Bacillales</taxon>
        <taxon>Bacillaceae</taxon>
        <taxon>Cerasibacillus</taxon>
    </lineage>
</organism>
<comment type="subunit">
    <text evidence="20">Homotrimer.</text>
</comment>
<dbReference type="UniPathway" id="UPA00113">
    <property type="reaction ID" value="UER00532"/>
</dbReference>
<feature type="binding site" evidence="20">
    <location>
        <position position="333"/>
    </location>
    <ligand>
        <name>UDP-N-acetyl-alpha-D-glucosamine</name>
        <dbReference type="ChEBI" id="CHEBI:57705"/>
    </ligand>
</feature>
<comment type="catalytic activity">
    <reaction evidence="17 20">
        <text>alpha-D-glucosamine 1-phosphate + acetyl-CoA = N-acetyl-alpha-D-glucosamine 1-phosphate + CoA + H(+)</text>
        <dbReference type="Rhea" id="RHEA:13725"/>
        <dbReference type="ChEBI" id="CHEBI:15378"/>
        <dbReference type="ChEBI" id="CHEBI:57287"/>
        <dbReference type="ChEBI" id="CHEBI:57288"/>
        <dbReference type="ChEBI" id="CHEBI:57776"/>
        <dbReference type="ChEBI" id="CHEBI:58516"/>
        <dbReference type="EC" id="2.3.1.157"/>
    </reaction>
</comment>
<dbReference type="Pfam" id="PF00483">
    <property type="entry name" value="NTP_transferase"/>
    <property type="match status" value="1"/>
</dbReference>
<dbReference type="Gene3D" id="3.90.550.10">
    <property type="entry name" value="Spore Coat Polysaccharide Biosynthesis Protein SpsA, Chain A"/>
    <property type="match status" value="1"/>
</dbReference>
<dbReference type="GO" id="GO:0071555">
    <property type="term" value="P:cell wall organization"/>
    <property type="evidence" value="ECO:0007669"/>
    <property type="project" value="UniProtKB-KW"/>
</dbReference>
<feature type="binding site" evidence="20">
    <location>
        <position position="423"/>
    </location>
    <ligand>
        <name>acetyl-CoA</name>
        <dbReference type="ChEBI" id="CHEBI:57288"/>
    </ligand>
</feature>
<protein>
    <recommendedName>
        <fullName evidence="20">Bifunctional protein GlmU</fullName>
    </recommendedName>
    <domain>
        <recommendedName>
            <fullName evidence="20">UDP-N-acetylglucosamine pyrophosphorylase</fullName>
            <ecNumber evidence="20">2.7.7.23</ecNumber>
        </recommendedName>
        <alternativeName>
            <fullName evidence="20">N-acetylglucosamine-1-phosphate uridyltransferase</fullName>
        </alternativeName>
    </domain>
    <domain>
        <recommendedName>
            <fullName evidence="20">Glucosamine-1-phosphate N-acetyltransferase</fullName>
            <ecNumber evidence="20">2.3.1.157</ecNumber>
        </recommendedName>
    </domain>
</protein>
<feature type="binding site" evidence="20">
    <location>
        <begin position="78"/>
        <end position="79"/>
    </location>
    <ligand>
        <name>UDP-N-acetyl-alpha-D-glucosamine</name>
        <dbReference type="ChEBI" id="CHEBI:57705"/>
    </ligand>
</feature>
<dbReference type="PANTHER" id="PTHR43584:SF3">
    <property type="entry name" value="BIFUNCTIONAL PROTEIN GLMU"/>
    <property type="match status" value="1"/>
</dbReference>
<evidence type="ECO:0000256" key="18">
    <source>
        <dbReference type="ARBA" id="ARBA00048493"/>
    </source>
</evidence>
<comment type="subcellular location">
    <subcellularLocation>
        <location evidence="1 20">Cytoplasm</location>
    </subcellularLocation>
</comment>
<comment type="catalytic activity">
    <reaction evidence="18 20">
        <text>N-acetyl-alpha-D-glucosamine 1-phosphate + UTP + H(+) = UDP-N-acetyl-alpha-D-glucosamine + diphosphate</text>
        <dbReference type="Rhea" id="RHEA:13509"/>
        <dbReference type="ChEBI" id="CHEBI:15378"/>
        <dbReference type="ChEBI" id="CHEBI:33019"/>
        <dbReference type="ChEBI" id="CHEBI:46398"/>
        <dbReference type="ChEBI" id="CHEBI:57705"/>
        <dbReference type="ChEBI" id="CHEBI:57776"/>
        <dbReference type="EC" id="2.7.7.23"/>
    </reaction>
</comment>
<comment type="pathway">
    <text evidence="2 20">Nucleotide-sugar biosynthesis; UDP-N-acetyl-alpha-D-glucosamine biosynthesis; N-acetyl-alpha-D-glucosamine 1-phosphate from alpha-D-glucosamine 6-phosphate (route II): step 2/2.</text>
</comment>
<evidence type="ECO:0000256" key="13">
    <source>
        <dbReference type="ARBA" id="ARBA00022984"/>
    </source>
</evidence>
<feature type="binding site" evidence="20">
    <location>
        <position position="103"/>
    </location>
    <ligand>
        <name>Mg(2+)</name>
        <dbReference type="ChEBI" id="CHEBI:18420"/>
    </ligand>
</feature>
<feature type="binding site" evidence="20">
    <location>
        <begin position="9"/>
        <end position="12"/>
    </location>
    <ligand>
        <name>UDP-N-acetyl-alpha-D-glucosamine</name>
        <dbReference type="ChEBI" id="CHEBI:57705"/>
    </ligand>
</feature>
<keyword evidence="7 20" id="KW-0808">Transferase</keyword>
<keyword evidence="6 20" id="KW-0963">Cytoplasm</keyword>
<dbReference type="InterPro" id="IPR050065">
    <property type="entry name" value="GlmU-like"/>
</dbReference>
<dbReference type="InterPro" id="IPR005882">
    <property type="entry name" value="Bifunctional_GlmU"/>
</dbReference>
<dbReference type="Gene3D" id="2.160.10.10">
    <property type="entry name" value="Hexapeptide repeat proteins"/>
    <property type="match status" value="1"/>
</dbReference>
<keyword evidence="16 20" id="KW-0961">Cell wall biogenesis/degradation</keyword>
<dbReference type="InterPro" id="IPR011004">
    <property type="entry name" value="Trimer_LpxA-like_sf"/>
</dbReference>
<evidence type="ECO:0000256" key="1">
    <source>
        <dbReference type="ARBA" id="ARBA00004496"/>
    </source>
</evidence>
<dbReference type="NCBIfam" id="NF010934">
    <property type="entry name" value="PRK14354.1"/>
    <property type="match status" value="1"/>
</dbReference>
<dbReference type="Pfam" id="PF00132">
    <property type="entry name" value="Hexapep"/>
    <property type="match status" value="2"/>
</dbReference>
<evidence type="ECO:0000256" key="9">
    <source>
        <dbReference type="ARBA" id="ARBA00022723"/>
    </source>
</evidence>
<evidence type="ECO:0000256" key="7">
    <source>
        <dbReference type="ARBA" id="ARBA00022679"/>
    </source>
</evidence>
<dbReference type="GO" id="GO:0008360">
    <property type="term" value="P:regulation of cell shape"/>
    <property type="evidence" value="ECO:0007669"/>
    <property type="project" value="UniProtKB-KW"/>
</dbReference>
<keyword evidence="12 20" id="KW-0133">Cell shape</keyword>
<evidence type="ECO:0000256" key="16">
    <source>
        <dbReference type="ARBA" id="ARBA00023316"/>
    </source>
</evidence>
<dbReference type="GO" id="GO:0006048">
    <property type="term" value="P:UDP-N-acetylglucosamine biosynthetic process"/>
    <property type="evidence" value="ECO:0007669"/>
    <property type="project" value="UniProtKB-UniPathway"/>
</dbReference>
<keyword evidence="11 20" id="KW-0460">Magnesium</keyword>
<keyword evidence="14 20" id="KW-0511">Multifunctional enzyme</keyword>
<dbReference type="GO" id="GO:0000902">
    <property type="term" value="P:cell morphogenesis"/>
    <property type="evidence" value="ECO:0007669"/>
    <property type="project" value="UniProtKB-UniRule"/>
</dbReference>
<comment type="function">
    <text evidence="19 20">Catalyzes the last two sequential reactions in the de novo biosynthetic pathway for UDP-N-acetylglucosamine (UDP-GlcNAc). The C-terminal domain catalyzes the transfer of acetyl group from acetyl coenzyme A to glucosamine-1-phosphate (GlcN-1-P) to produce N-acetylglucosamine-1-phosphate (GlcNAc-1-P), which is converted into UDP-GlcNAc by the transfer of uridine 5-monophosphate (from uridine 5-triphosphate), a reaction catalyzed by the N-terminal domain.</text>
</comment>
<comment type="pathway">
    <text evidence="20">Bacterial outer membrane biogenesis; LPS lipid A biosynthesis.</text>
</comment>
<dbReference type="RefSeq" id="WP_146937312.1">
    <property type="nucleotide sequence ID" value="NZ_BJXW01000013.1"/>
</dbReference>
<evidence type="ECO:0000256" key="20">
    <source>
        <dbReference type="HAMAP-Rule" id="MF_01631"/>
    </source>
</evidence>
<name>A0A511UXB2_9BACI</name>
<comment type="similarity">
    <text evidence="5 20">In the N-terminal section; belongs to the N-acetylglucosamine-1-phosphate uridyltransferase family.</text>
</comment>
<dbReference type="AlphaFoldDB" id="A0A511UXB2"/>